<dbReference type="Pfam" id="PF02844">
    <property type="entry name" value="GARS_N"/>
    <property type="match status" value="1"/>
</dbReference>
<dbReference type="GO" id="GO:0046872">
    <property type="term" value="F:metal ion binding"/>
    <property type="evidence" value="ECO:0007669"/>
    <property type="project" value="UniProtKB-KW"/>
</dbReference>
<dbReference type="SMART" id="SM01210">
    <property type="entry name" value="GARS_C"/>
    <property type="match status" value="1"/>
</dbReference>
<dbReference type="GO" id="GO:0004637">
    <property type="term" value="F:phosphoribosylamine-glycine ligase activity"/>
    <property type="evidence" value="ECO:0007669"/>
    <property type="project" value="UniProtKB-EC"/>
</dbReference>
<dbReference type="InterPro" id="IPR037123">
    <property type="entry name" value="PRibGlycinamide_synth_C_sf"/>
</dbReference>
<dbReference type="Gene3D" id="3.40.50.20">
    <property type="match status" value="1"/>
</dbReference>
<dbReference type="SUPFAM" id="SSF56059">
    <property type="entry name" value="Glutathione synthetase ATP-binding domain-like"/>
    <property type="match status" value="1"/>
</dbReference>
<keyword evidence="5" id="KW-0547">Nucleotide-binding</keyword>
<dbReference type="Pfam" id="PF02843">
    <property type="entry name" value="GARS_C"/>
    <property type="match status" value="1"/>
</dbReference>
<dbReference type="InterPro" id="IPR020560">
    <property type="entry name" value="PRibGlycinamide_synth_C-dom"/>
</dbReference>
<evidence type="ECO:0000256" key="1">
    <source>
        <dbReference type="ARBA" id="ARBA00005174"/>
    </source>
</evidence>
<dbReference type="InterPro" id="IPR011054">
    <property type="entry name" value="Rudment_hybrid_motif"/>
</dbReference>
<dbReference type="EC" id="6.3.4.13" evidence="2"/>
<evidence type="ECO:0000256" key="3">
    <source>
        <dbReference type="ARBA" id="ARBA00022598"/>
    </source>
</evidence>
<dbReference type="PROSITE" id="PS00184">
    <property type="entry name" value="GARS"/>
    <property type="match status" value="1"/>
</dbReference>
<organism evidence="13">
    <name type="scientific">marine metagenome</name>
    <dbReference type="NCBI Taxonomy" id="408172"/>
    <lineage>
        <taxon>unclassified sequences</taxon>
        <taxon>metagenomes</taxon>
        <taxon>ecological metagenomes</taxon>
    </lineage>
</organism>
<evidence type="ECO:0000256" key="7">
    <source>
        <dbReference type="ARBA" id="ARBA00022840"/>
    </source>
</evidence>
<evidence type="ECO:0000256" key="9">
    <source>
        <dbReference type="ARBA" id="ARBA00038345"/>
    </source>
</evidence>
<dbReference type="InterPro" id="IPR011761">
    <property type="entry name" value="ATP-grasp"/>
</dbReference>
<dbReference type="FunFam" id="3.30.1490.20:FF:000006">
    <property type="entry name" value="phosphoribosylamine--glycine ligase, chloroplastic-like"/>
    <property type="match status" value="1"/>
</dbReference>
<dbReference type="SUPFAM" id="SSF51246">
    <property type="entry name" value="Rudiment single hybrid motif"/>
    <property type="match status" value="1"/>
</dbReference>
<evidence type="ECO:0000256" key="4">
    <source>
        <dbReference type="ARBA" id="ARBA00022723"/>
    </source>
</evidence>
<evidence type="ECO:0000256" key="6">
    <source>
        <dbReference type="ARBA" id="ARBA00022755"/>
    </source>
</evidence>
<dbReference type="NCBIfam" id="TIGR00877">
    <property type="entry name" value="purD"/>
    <property type="match status" value="1"/>
</dbReference>
<dbReference type="GO" id="GO:0006189">
    <property type="term" value="P:'de novo' IMP biosynthetic process"/>
    <property type="evidence" value="ECO:0007669"/>
    <property type="project" value="UniProtKB-UniPathway"/>
</dbReference>
<dbReference type="SUPFAM" id="SSF52440">
    <property type="entry name" value="PreATP-grasp domain"/>
    <property type="match status" value="1"/>
</dbReference>
<dbReference type="UniPathway" id="UPA00074">
    <property type="reaction ID" value="UER00125"/>
</dbReference>
<comment type="pathway">
    <text evidence="1">Purine metabolism; IMP biosynthesis via de novo pathway; N(1)-(5-phospho-D-ribosyl)glycinamide from 5-phospho-alpha-D-ribose 1-diphosphate: step 2/2.</text>
</comment>
<dbReference type="PANTHER" id="PTHR43472:SF1">
    <property type="entry name" value="PHOSPHORIBOSYLAMINE--GLYCINE LIGASE, CHLOROPLASTIC"/>
    <property type="match status" value="1"/>
</dbReference>
<dbReference type="Gene3D" id="3.30.1490.20">
    <property type="entry name" value="ATP-grasp fold, A domain"/>
    <property type="match status" value="1"/>
</dbReference>
<gene>
    <name evidence="13" type="ORF">METZ01_LOCUS32632</name>
</gene>
<comment type="similarity">
    <text evidence="9">Belongs to the GARS family.</text>
</comment>
<reference evidence="13" key="1">
    <citation type="submission" date="2018-05" db="EMBL/GenBank/DDBJ databases">
        <authorList>
            <person name="Lanie J.A."/>
            <person name="Ng W.-L."/>
            <person name="Kazmierczak K.M."/>
            <person name="Andrzejewski T.M."/>
            <person name="Davidsen T.M."/>
            <person name="Wayne K.J."/>
            <person name="Tettelin H."/>
            <person name="Glass J.I."/>
            <person name="Rusch D."/>
            <person name="Podicherti R."/>
            <person name="Tsui H.-C.T."/>
            <person name="Winkler M.E."/>
        </authorList>
    </citation>
    <scope>NUCLEOTIDE SEQUENCE</scope>
</reference>
<dbReference type="FunFam" id="3.40.50.20:FF:000006">
    <property type="entry name" value="Phosphoribosylamine--glycine ligase, chloroplastic"/>
    <property type="match status" value="1"/>
</dbReference>
<accession>A0A381QLN2</accession>
<dbReference type="InterPro" id="IPR020559">
    <property type="entry name" value="PRibGlycinamide_synth_CS"/>
</dbReference>
<feature type="domain" description="ATP-grasp" evidence="12">
    <location>
        <begin position="107"/>
        <end position="314"/>
    </location>
</feature>
<dbReference type="InterPro" id="IPR016185">
    <property type="entry name" value="PreATP-grasp_dom_sf"/>
</dbReference>
<evidence type="ECO:0000256" key="5">
    <source>
        <dbReference type="ARBA" id="ARBA00022741"/>
    </source>
</evidence>
<dbReference type="PANTHER" id="PTHR43472">
    <property type="entry name" value="PHOSPHORIBOSYLAMINE--GLYCINE LIGASE"/>
    <property type="match status" value="1"/>
</dbReference>
<keyword evidence="6" id="KW-0658">Purine biosynthesis</keyword>
<evidence type="ECO:0000256" key="2">
    <source>
        <dbReference type="ARBA" id="ARBA00013255"/>
    </source>
</evidence>
<evidence type="ECO:0000256" key="8">
    <source>
        <dbReference type="ARBA" id="ARBA00023211"/>
    </source>
</evidence>
<dbReference type="Pfam" id="PF01071">
    <property type="entry name" value="GARS_A"/>
    <property type="match status" value="1"/>
</dbReference>
<proteinExistence type="inferred from homology"/>
<sequence>MKILLVGSGGREHAIAWKINQSPKLEKLFIAPGNAGTKSIGTNVEISDTDIEALKNFALAREIDLTIVGPEVPLALGIADVFVEAGLPIFGPTASAARLESSKSFAKTVMEKWNIPTASHKVFQDPEEANSYLESLNTFPTVLKADGLAAGKGVYICQHKSEAMSALQDVMVSKVFGDAGTTLIIEEFLEGWELSVFAFTDGESISDLVGACDYKRIGEGDAGPNTGGMGAFSPPWIWDQNLKDQIRDLVIRPIVEAMRTDYEPFIGTIFAGMMMTAEGPKVVEFNCRLGDPETQAILPLLGNDILEIFESCVNGRLNSVNVDWRKDASVAVVLASGGYPSAYTTGYPIDGLVLGRDSVNIFHAGTKLDGEGKIVTNGGRVLAVNALAPDINQAADVVYENIREITFSNMYYRTDIGK</sequence>
<keyword evidence="3" id="KW-0436">Ligase</keyword>
<dbReference type="InterPro" id="IPR013815">
    <property type="entry name" value="ATP_grasp_subdomain_1"/>
</dbReference>
<keyword evidence="7" id="KW-0067">ATP-binding</keyword>
<dbReference type="GO" id="GO:0005524">
    <property type="term" value="F:ATP binding"/>
    <property type="evidence" value="ECO:0007669"/>
    <property type="project" value="UniProtKB-KW"/>
</dbReference>
<evidence type="ECO:0000256" key="11">
    <source>
        <dbReference type="ARBA" id="ARBA00042864"/>
    </source>
</evidence>
<dbReference type="EMBL" id="UINC01001401">
    <property type="protein sequence ID" value="SUZ79778.1"/>
    <property type="molecule type" value="Genomic_DNA"/>
</dbReference>
<dbReference type="AlphaFoldDB" id="A0A381QLN2"/>
<keyword evidence="4" id="KW-0479">Metal-binding</keyword>
<dbReference type="InterPro" id="IPR000115">
    <property type="entry name" value="PRibGlycinamide_synth"/>
</dbReference>
<dbReference type="InterPro" id="IPR020562">
    <property type="entry name" value="PRibGlycinamide_synth_N"/>
</dbReference>
<name>A0A381QLN2_9ZZZZ</name>
<evidence type="ECO:0000256" key="10">
    <source>
        <dbReference type="ARBA" id="ARBA00042242"/>
    </source>
</evidence>
<dbReference type="HAMAP" id="MF_00138">
    <property type="entry name" value="GARS"/>
    <property type="match status" value="1"/>
</dbReference>
<evidence type="ECO:0000313" key="13">
    <source>
        <dbReference type="EMBL" id="SUZ79778.1"/>
    </source>
</evidence>
<dbReference type="InterPro" id="IPR020561">
    <property type="entry name" value="PRibGlycinamid_synth_ATP-grasp"/>
</dbReference>
<protein>
    <recommendedName>
        <fullName evidence="2">phosphoribosylamine--glycine ligase</fullName>
        <ecNumber evidence="2">6.3.4.13</ecNumber>
    </recommendedName>
    <alternativeName>
        <fullName evidence="10">Glycinamide ribonucleotide synthetase</fullName>
    </alternativeName>
    <alternativeName>
        <fullName evidence="11">Phosphoribosylglycinamide synthetase</fullName>
    </alternativeName>
</protein>
<dbReference type="PROSITE" id="PS50975">
    <property type="entry name" value="ATP_GRASP"/>
    <property type="match status" value="1"/>
</dbReference>
<dbReference type="GO" id="GO:0009113">
    <property type="term" value="P:purine nucleobase biosynthetic process"/>
    <property type="evidence" value="ECO:0007669"/>
    <property type="project" value="InterPro"/>
</dbReference>
<dbReference type="SMART" id="SM01209">
    <property type="entry name" value="GARS_A"/>
    <property type="match status" value="1"/>
</dbReference>
<dbReference type="Gene3D" id="3.90.600.10">
    <property type="entry name" value="Phosphoribosylglycinamide synthetase, C-terminal domain"/>
    <property type="match status" value="1"/>
</dbReference>
<evidence type="ECO:0000259" key="12">
    <source>
        <dbReference type="PROSITE" id="PS50975"/>
    </source>
</evidence>
<dbReference type="Gene3D" id="3.30.470.20">
    <property type="entry name" value="ATP-grasp fold, B domain"/>
    <property type="match status" value="1"/>
</dbReference>
<keyword evidence="8" id="KW-0464">Manganese</keyword>